<evidence type="ECO:0000256" key="1">
    <source>
        <dbReference type="SAM" id="MobiDB-lite"/>
    </source>
</evidence>
<evidence type="ECO:0000313" key="2">
    <source>
        <dbReference type="EMBL" id="CEK47594.1"/>
    </source>
</evidence>
<accession>A0A0B6XUK9</accession>
<feature type="region of interest" description="Disordered" evidence="1">
    <location>
        <begin position="9"/>
        <end position="43"/>
    </location>
</feature>
<proteinExistence type="predicted"/>
<protein>
    <submittedName>
        <fullName evidence="2">Uncharacterized protein</fullName>
    </submittedName>
</protein>
<feature type="compositionally biased region" description="Basic and acidic residues" evidence="1">
    <location>
        <begin position="23"/>
        <end position="43"/>
    </location>
</feature>
<sequence>MKNTYRNFASGYTRMGKTKTMKKRWEEKKGRKEGKKIREEKMGRNVYKTTKQCYSDRL</sequence>
<dbReference type="AlphaFoldDB" id="A0A0B6XUK9"/>
<gene>
    <name evidence="2" type="primary">ORF1713</name>
</gene>
<reference evidence="2" key="1">
    <citation type="submission" date="2014-12" db="EMBL/GenBank/DDBJ databases">
        <title>Insight into the proteome of Arion vulgaris.</title>
        <authorList>
            <person name="Aradska J."/>
            <person name="Bulat T."/>
            <person name="Smidak R."/>
            <person name="Sarate P."/>
            <person name="Gangsoo J."/>
            <person name="Sialana F."/>
            <person name="Bilban M."/>
            <person name="Lubec G."/>
        </authorList>
    </citation>
    <scope>NUCLEOTIDE SEQUENCE</scope>
    <source>
        <tissue evidence="2">Skin</tissue>
    </source>
</reference>
<feature type="non-terminal residue" evidence="2">
    <location>
        <position position="58"/>
    </location>
</feature>
<organism evidence="2">
    <name type="scientific">Arion vulgaris</name>
    <dbReference type="NCBI Taxonomy" id="1028688"/>
    <lineage>
        <taxon>Eukaryota</taxon>
        <taxon>Metazoa</taxon>
        <taxon>Spiralia</taxon>
        <taxon>Lophotrochozoa</taxon>
        <taxon>Mollusca</taxon>
        <taxon>Gastropoda</taxon>
        <taxon>Heterobranchia</taxon>
        <taxon>Euthyneura</taxon>
        <taxon>Panpulmonata</taxon>
        <taxon>Eupulmonata</taxon>
        <taxon>Stylommatophora</taxon>
        <taxon>Helicina</taxon>
        <taxon>Arionoidea</taxon>
        <taxon>Arionidae</taxon>
        <taxon>Arion</taxon>
    </lineage>
</organism>
<dbReference type="EMBL" id="HACG01000729">
    <property type="protein sequence ID" value="CEK47594.1"/>
    <property type="molecule type" value="Transcribed_RNA"/>
</dbReference>
<name>A0A0B6XUK9_9EUPU</name>